<comment type="similarity">
    <text evidence="2 13">Belongs to the SUA5 family.</text>
</comment>
<comment type="subcellular location">
    <subcellularLocation>
        <location evidence="1 13">Cytoplasm</location>
    </subcellularLocation>
</comment>
<dbReference type="GO" id="GO:0000049">
    <property type="term" value="F:tRNA binding"/>
    <property type="evidence" value="ECO:0007669"/>
    <property type="project" value="TreeGrafter"/>
</dbReference>
<dbReference type="OMA" id="STIFTCY"/>
<feature type="domain" description="YrdC-like" evidence="15">
    <location>
        <begin position="9"/>
        <end position="195"/>
    </location>
</feature>
<evidence type="ECO:0000256" key="12">
    <source>
        <dbReference type="ARBA" id="ARBA00048366"/>
    </source>
</evidence>
<evidence type="ECO:0000256" key="8">
    <source>
        <dbReference type="ARBA" id="ARBA00022695"/>
    </source>
</evidence>
<evidence type="ECO:0000256" key="1">
    <source>
        <dbReference type="ARBA" id="ARBA00004496"/>
    </source>
</evidence>
<dbReference type="GO" id="GO:0005739">
    <property type="term" value="C:mitochondrion"/>
    <property type="evidence" value="ECO:0007669"/>
    <property type="project" value="EnsemblFungi"/>
</dbReference>
<evidence type="ECO:0000256" key="10">
    <source>
        <dbReference type="ARBA" id="ARBA00022840"/>
    </source>
</evidence>
<evidence type="ECO:0000256" key="3">
    <source>
        <dbReference type="ARBA" id="ARBA00012584"/>
    </source>
</evidence>
<dbReference type="Proteomes" id="UP000011185">
    <property type="component" value="Unassembled WGS sequence"/>
</dbReference>
<name>L7JXZ4_TRAHO</name>
<keyword evidence="8 13" id="KW-0548">Nucleotidyltransferase</keyword>
<dbReference type="OrthoDB" id="412787at2759"/>
<dbReference type="Gene3D" id="3.40.50.11030">
    <property type="entry name" value="Threonylcarbamoyl-AMP synthase, C-terminal domain"/>
    <property type="match status" value="1"/>
</dbReference>
<comment type="catalytic activity">
    <reaction evidence="12 13">
        <text>L-threonine + hydrogencarbonate + ATP = L-threonylcarbamoyladenylate + diphosphate + H2O</text>
        <dbReference type="Rhea" id="RHEA:36407"/>
        <dbReference type="ChEBI" id="CHEBI:15377"/>
        <dbReference type="ChEBI" id="CHEBI:17544"/>
        <dbReference type="ChEBI" id="CHEBI:30616"/>
        <dbReference type="ChEBI" id="CHEBI:33019"/>
        <dbReference type="ChEBI" id="CHEBI:57926"/>
        <dbReference type="ChEBI" id="CHEBI:73682"/>
        <dbReference type="EC" id="2.7.7.87"/>
    </reaction>
</comment>
<dbReference type="InterPro" id="IPR010923">
    <property type="entry name" value="T(6)A37_SUA5"/>
</dbReference>
<evidence type="ECO:0000256" key="7">
    <source>
        <dbReference type="ARBA" id="ARBA00022694"/>
    </source>
</evidence>
<gene>
    <name evidence="16" type="ORF">THOM_1433</name>
</gene>
<dbReference type="GO" id="GO:0002949">
    <property type="term" value="P:tRNA threonylcarbamoyladenosine modification"/>
    <property type="evidence" value="ECO:0007669"/>
    <property type="project" value="EnsemblFungi"/>
</dbReference>
<evidence type="ECO:0000256" key="4">
    <source>
        <dbReference type="ARBA" id="ARBA00015492"/>
    </source>
</evidence>
<dbReference type="GO" id="GO:0000723">
    <property type="term" value="P:telomere maintenance"/>
    <property type="evidence" value="ECO:0007669"/>
    <property type="project" value="EnsemblFungi"/>
</dbReference>
<dbReference type="InterPro" id="IPR050156">
    <property type="entry name" value="TC-AMP_synthase_SUA5"/>
</dbReference>
<evidence type="ECO:0000256" key="2">
    <source>
        <dbReference type="ARBA" id="ARBA00007663"/>
    </source>
</evidence>
<keyword evidence="7 13" id="KW-0819">tRNA processing</keyword>
<dbReference type="InterPro" id="IPR006070">
    <property type="entry name" value="Sua5-like_dom"/>
</dbReference>
<dbReference type="Pfam" id="PF01300">
    <property type="entry name" value="Sua5_yciO_yrdC"/>
    <property type="match status" value="1"/>
</dbReference>
<dbReference type="InterPro" id="IPR038385">
    <property type="entry name" value="Sua5/YwlC_C"/>
</dbReference>
<dbReference type="PANTHER" id="PTHR17490">
    <property type="entry name" value="SUA5"/>
    <property type="match status" value="1"/>
</dbReference>
<evidence type="ECO:0000256" key="9">
    <source>
        <dbReference type="ARBA" id="ARBA00022741"/>
    </source>
</evidence>
<dbReference type="VEuPathDB" id="MicrosporidiaDB:THOM_1433"/>
<organism evidence="16 17">
    <name type="scientific">Trachipleistophora hominis</name>
    <name type="common">Microsporidian parasite</name>
    <dbReference type="NCBI Taxonomy" id="72359"/>
    <lineage>
        <taxon>Eukaryota</taxon>
        <taxon>Fungi</taxon>
        <taxon>Fungi incertae sedis</taxon>
        <taxon>Microsporidia</taxon>
        <taxon>Pleistophoridae</taxon>
        <taxon>Trachipleistophora</taxon>
    </lineage>
</organism>
<dbReference type="EC" id="2.7.7.87" evidence="3 13"/>
<keyword evidence="6 13" id="KW-0808">Transferase</keyword>
<evidence type="ECO:0000256" key="14">
    <source>
        <dbReference type="PIRSR" id="PIRSR004930-1"/>
    </source>
</evidence>
<keyword evidence="5 13" id="KW-0963">Cytoplasm</keyword>
<feature type="binding site" evidence="14">
    <location>
        <position position="138"/>
    </location>
    <ligand>
        <name>ATP</name>
        <dbReference type="ChEBI" id="CHEBI:30616"/>
    </ligand>
</feature>
<dbReference type="GO" id="GO:0006450">
    <property type="term" value="P:regulation of translational fidelity"/>
    <property type="evidence" value="ECO:0007669"/>
    <property type="project" value="EnsemblFungi"/>
</dbReference>
<evidence type="ECO:0000256" key="13">
    <source>
        <dbReference type="PIRNR" id="PIRNR004930"/>
    </source>
</evidence>
<dbReference type="HOGENOM" id="CLU_031397_0_0_1"/>
<feature type="binding site" evidence="14">
    <location>
        <position position="136"/>
    </location>
    <ligand>
        <name>L-threonine</name>
        <dbReference type="ChEBI" id="CHEBI:57926"/>
    </ligand>
</feature>
<evidence type="ECO:0000259" key="15">
    <source>
        <dbReference type="PROSITE" id="PS51163"/>
    </source>
</evidence>
<sequence length="349" mass="38724">MLTVIKRLDDLTPEQLITYIDRHPIAIPTETVYGLASKISNTSTLRNIYTIKNRPADNPLIVHVSSVSMLESLVKEVPPIYRALIEQYWPGPLTLLFLKKECVNDIVTCGSKYVGIRMPSSKCARDIIDITGPLAAPSANISGNISPSHAQHVYKDLMGKIELIVDDGPCKHGLESTIFTCYGGGNGAVLRPGSITHEMIEMVVGGKVRMGGCEMVPGKKYRHYAPTVPFLLFDSDEQMIDWMRKCAGSAVYDDENSINRADNTTANHNSARADLGVLVTSDAIRNYVVSRNIRHIDLERTKQQISSRLYHGLRTLDKECARICMVRMDTKDEGMAIMDRVCRAAGQLN</sequence>
<proteinExistence type="inferred from homology"/>
<feature type="binding site" evidence="14">
    <location>
        <position position="224"/>
    </location>
    <ligand>
        <name>ATP</name>
        <dbReference type="ChEBI" id="CHEBI:30616"/>
    </ligand>
</feature>
<dbReference type="PROSITE" id="PS51163">
    <property type="entry name" value="YRDC"/>
    <property type="match status" value="1"/>
</dbReference>
<dbReference type="InParanoid" id="L7JXZ4"/>
<feature type="binding site" evidence="14">
    <location>
        <position position="117"/>
    </location>
    <ligand>
        <name>L-threonine</name>
        <dbReference type="ChEBI" id="CHEBI:57926"/>
    </ligand>
</feature>
<dbReference type="PANTHER" id="PTHR17490:SF16">
    <property type="entry name" value="THREONYLCARBAMOYL-AMP SYNTHASE"/>
    <property type="match status" value="1"/>
</dbReference>
<dbReference type="PIRSF" id="PIRSF004930">
    <property type="entry name" value="Tln_factor_SUA5"/>
    <property type="match status" value="1"/>
</dbReference>
<reference evidence="16 17" key="1">
    <citation type="journal article" date="2012" name="PLoS Pathog.">
        <title>The genome of the obligate intracellular parasite Trachipleistophora hominis: new insights into microsporidian genome dynamics and reductive evolution.</title>
        <authorList>
            <person name="Heinz E."/>
            <person name="Williams T.A."/>
            <person name="Nakjang S."/>
            <person name="Noel C.J."/>
            <person name="Swan D.C."/>
            <person name="Goldberg A.V."/>
            <person name="Harris S.R."/>
            <person name="Weinmaier T."/>
            <person name="Markert S."/>
            <person name="Becher D."/>
            <person name="Bernhardt J."/>
            <person name="Dagan T."/>
            <person name="Hacker C."/>
            <person name="Lucocq J.M."/>
            <person name="Schweder T."/>
            <person name="Rattei T."/>
            <person name="Hall N."/>
            <person name="Hirt R.P."/>
            <person name="Embley T.M."/>
        </authorList>
    </citation>
    <scope>NUCLEOTIDE SEQUENCE [LARGE SCALE GENOMIC DNA]</scope>
</reference>
<dbReference type="GO" id="GO:0061710">
    <property type="term" value="F:L-threonylcarbamoyladenylate synthase"/>
    <property type="evidence" value="ECO:0007669"/>
    <property type="project" value="UniProtKB-EC"/>
</dbReference>
<keyword evidence="10 13" id="KW-0067">ATP-binding</keyword>
<feature type="binding site" evidence="14">
    <location>
        <position position="58"/>
    </location>
    <ligand>
        <name>ATP</name>
        <dbReference type="ChEBI" id="CHEBI:30616"/>
    </ligand>
</feature>
<dbReference type="Pfam" id="PF03481">
    <property type="entry name" value="Sua5_C"/>
    <property type="match status" value="1"/>
</dbReference>
<comment type="function">
    <text evidence="13">Required for the formation of a threonylcarbamoyl group on adenosine at position 37 (t(6)A37) in tRNAs that read codons beginning with adenine.</text>
</comment>
<feature type="binding site" evidence="14">
    <location>
        <position position="191"/>
    </location>
    <ligand>
        <name>ATP</name>
        <dbReference type="ChEBI" id="CHEBI:30616"/>
    </ligand>
</feature>
<feature type="binding site" evidence="14">
    <location>
        <position position="63"/>
    </location>
    <ligand>
        <name>ATP</name>
        <dbReference type="ChEBI" id="CHEBI:30616"/>
    </ligand>
</feature>
<dbReference type="GO" id="GO:0003725">
    <property type="term" value="F:double-stranded RNA binding"/>
    <property type="evidence" value="ECO:0007669"/>
    <property type="project" value="UniProtKB-UniRule"/>
</dbReference>
<accession>L7JXZ4</accession>
<dbReference type="Gene3D" id="3.90.870.10">
    <property type="entry name" value="DHBP synthase"/>
    <property type="match status" value="1"/>
</dbReference>
<evidence type="ECO:0000313" key="16">
    <source>
        <dbReference type="EMBL" id="ELQ75622.1"/>
    </source>
</evidence>
<feature type="binding site" evidence="14">
    <location>
        <position position="146"/>
    </location>
    <ligand>
        <name>ATP</name>
        <dbReference type="ChEBI" id="CHEBI:30616"/>
    </ligand>
</feature>
<evidence type="ECO:0000256" key="6">
    <source>
        <dbReference type="ARBA" id="ARBA00022679"/>
    </source>
</evidence>
<dbReference type="GO" id="GO:0043047">
    <property type="term" value="F:single-stranded telomeric DNA binding"/>
    <property type="evidence" value="ECO:0007669"/>
    <property type="project" value="EnsemblFungi"/>
</dbReference>
<dbReference type="FunCoup" id="L7JXZ4">
    <property type="interactions" value="43"/>
</dbReference>
<dbReference type="SUPFAM" id="SSF55821">
    <property type="entry name" value="YrdC/RibB"/>
    <property type="match status" value="1"/>
</dbReference>
<keyword evidence="9 13" id="KW-0547">Nucleotide-binding</keyword>
<evidence type="ECO:0000256" key="5">
    <source>
        <dbReference type="ARBA" id="ARBA00022490"/>
    </source>
</evidence>
<dbReference type="GO" id="GO:0005524">
    <property type="term" value="F:ATP binding"/>
    <property type="evidence" value="ECO:0007669"/>
    <property type="project" value="UniProtKB-UniRule"/>
</dbReference>
<evidence type="ECO:0000256" key="11">
    <source>
        <dbReference type="ARBA" id="ARBA00029774"/>
    </source>
</evidence>
<dbReference type="NCBIfam" id="TIGR00057">
    <property type="entry name" value="L-threonylcarbamoyladenylate synthase"/>
    <property type="match status" value="1"/>
</dbReference>
<feature type="binding site" evidence="14">
    <location>
        <position position="176"/>
    </location>
    <ligand>
        <name>L-threonine</name>
        <dbReference type="ChEBI" id="CHEBI:57926"/>
    </ligand>
</feature>
<dbReference type="AlphaFoldDB" id="L7JXZ4"/>
<dbReference type="InterPro" id="IPR017945">
    <property type="entry name" value="DHBP_synth_RibB-like_a/b_dom"/>
</dbReference>
<evidence type="ECO:0000313" key="17">
    <source>
        <dbReference type="Proteomes" id="UP000011185"/>
    </source>
</evidence>
<feature type="binding site" evidence="14">
    <location>
        <position position="54"/>
    </location>
    <ligand>
        <name>ATP</name>
        <dbReference type="ChEBI" id="CHEBI:30616"/>
    </ligand>
</feature>
<dbReference type="EMBL" id="JH993939">
    <property type="protein sequence ID" value="ELQ75622.1"/>
    <property type="molecule type" value="Genomic_DNA"/>
</dbReference>
<protein>
    <recommendedName>
        <fullName evidence="4 13">Threonylcarbamoyl-AMP synthase</fullName>
        <shortName evidence="13">TC-AMP synthase</shortName>
        <ecNumber evidence="3 13">2.7.7.87</ecNumber>
    </recommendedName>
    <alternativeName>
        <fullName evidence="11 13">L-threonylcarbamoyladenylate synthase</fullName>
    </alternativeName>
</protein>
<keyword evidence="17" id="KW-1185">Reference proteome</keyword>
<dbReference type="STRING" id="72359.L7JXZ4"/>
<feature type="binding site" evidence="14">
    <location>
        <position position="31"/>
    </location>
    <ligand>
        <name>L-threonine</name>
        <dbReference type="ChEBI" id="CHEBI:57926"/>
    </ligand>
</feature>
<dbReference type="InterPro" id="IPR005145">
    <property type="entry name" value="Sua5_C"/>
</dbReference>